<accession>A0AAJ0M8N3</accession>
<feature type="chain" id="PRO_5042473596" evidence="2">
    <location>
        <begin position="19"/>
        <end position="421"/>
    </location>
</feature>
<dbReference type="Proteomes" id="UP001275084">
    <property type="component" value="Unassembled WGS sequence"/>
</dbReference>
<reference evidence="3" key="2">
    <citation type="submission" date="2023-06" db="EMBL/GenBank/DDBJ databases">
        <authorList>
            <consortium name="Lawrence Berkeley National Laboratory"/>
            <person name="Haridas S."/>
            <person name="Hensen N."/>
            <person name="Bonometti L."/>
            <person name="Westerberg I."/>
            <person name="Brannstrom I.O."/>
            <person name="Guillou S."/>
            <person name="Cros-Aarteil S."/>
            <person name="Calhoun S."/>
            <person name="Kuo A."/>
            <person name="Mondo S."/>
            <person name="Pangilinan J."/>
            <person name="Riley R."/>
            <person name="Labutti K."/>
            <person name="Andreopoulos B."/>
            <person name="Lipzen A."/>
            <person name="Chen C."/>
            <person name="Yanf M."/>
            <person name="Daum C."/>
            <person name="Ng V."/>
            <person name="Clum A."/>
            <person name="Steindorff A."/>
            <person name="Ohm R."/>
            <person name="Martin F."/>
            <person name="Silar P."/>
            <person name="Natvig D."/>
            <person name="Lalanne C."/>
            <person name="Gautier V."/>
            <person name="Ament-Velasquez S.L."/>
            <person name="Kruys A."/>
            <person name="Hutchinson M.I."/>
            <person name="Powell A.J."/>
            <person name="Barry K."/>
            <person name="Miller A.N."/>
            <person name="Grigoriev I.V."/>
            <person name="Debuchy R."/>
            <person name="Gladieux P."/>
            <person name="Thoren M.H."/>
            <person name="Johannesson H."/>
        </authorList>
    </citation>
    <scope>NUCLEOTIDE SEQUENCE</scope>
    <source>
        <strain evidence="3">CBS 955.72</strain>
    </source>
</reference>
<dbReference type="AlphaFoldDB" id="A0AAJ0M8N3"/>
<gene>
    <name evidence="3" type="ORF">B0T25DRAFT_436725</name>
</gene>
<comment type="caution">
    <text evidence="3">The sequence shown here is derived from an EMBL/GenBank/DDBJ whole genome shotgun (WGS) entry which is preliminary data.</text>
</comment>
<evidence type="ECO:0000256" key="1">
    <source>
        <dbReference type="SAM" id="MobiDB-lite"/>
    </source>
</evidence>
<keyword evidence="2" id="KW-0732">Signal</keyword>
<sequence length="421" mass="45363">MRLFTPFAAGWLLGQVRSESSPWYWATTVITETVWTICSGEETVTVFEQGPLSTDIVFADSNVSLTNITVQPASSPTSCYSLPTPTSSLEVVAFAASKEASADSTNPVFFYVGENATTPEYVGTLVDGNRCFLDISSDASAAGRVGLILSSGESIVFDESGIHHFDADCGSESSVTISDFLDQITSITERLAQSNTTGNWFGAAPRRRAMAQTNFTVAMEIEDVISDQLSEPHLAYGPSDCTFLSREISETWDILTWTCQYPGANSKEKVCEQSFHSWLNPSPDASNNTIGNSSVASDNKLFKHLPQFLKQFGSPLAALFPLSPPLLHALAWLDTAQNAVRDAAELGGSSLCQVLHAQEQYEIVLADPGLPSPHTIGVYASPPVPTISDTLASRTTRRTTDPPRAMQPTATGFPSMTETSF</sequence>
<evidence type="ECO:0000313" key="4">
    <source>
        <dbReference type="Proteomes" id="UP001275084"/>
    </source>
</evidence>
<feature type="signal peptide" evidence="2">
    <location>
        <begin position="1"/>
        <end position="18"/>
    </location>
</feature>
<proteinExistence type="predicted"/>
<evidence type="ECO:0000313" key="3">
    <source>
        <dbReference type="EMBL" id="KAK3341980.1"/>
    </source>
</evidence>
<keyword evidence="4" id="KW-1185">Reference proteome</keyword>
<organism evidence="3 4">
    <name type="scientific">Lasiosphaeria hispida</name>
    <dbReference type="NCBI Taxonomy" id="260671"/>
    <lineage>
        <taxon>Eukaryota</taxon>
        <taxon>Fungi</taxon>
        <taxon>Dikarya</taxon>
        <taxon>Ascomycota</taxon>
        <taxon>Pezizomycotina</taxon>
        <taxon>Sordariomycetes</taxon>
        <taxon>Sordariomycetidae</taxon>
        <taxon>Sordariales</taxon>
        <taxon>Lasiosphaeriaceae</taxon>
        <taxon>Lasiosphaeria</taxon>
    </lineage>
</organism>
<protein>
    <submittedName>
        <fullName evidence="3">Uncharacterized protein</fullName>
    </submittedName>
</protein>
<reference evidence="3" key="1">
    <citation type="journal article" date="2023" name="Mol. Phylogenet. Evol.">
        <title>Genome-scale phylogeny and comparative genomics of the fungal order Sordariales.</title>
        <authorList>
            <person name="Hensen N."/>
            <person name="Bonometti L."/>
            <person name="Westerberg I."/>
            <person name="Brannstrom I.O."/>
            <person name="Guillou S."/>
            <person name="Cros-Aarteil S."/>
            <person name="Calhoun S."/>
            <person name="Haridas S."/>
            <person name="Kuo A."/>
            <person name="Mondo S."/>
            <person name="Pangilinan J."/>
            <person name="Riley R."/>
            <person name="LaButti K."/>
            <person name="Andreopoulos B."/>
            <person name="Lipzen A."/>
            <person name="Chen C."/>
            <person name="Yan M."/>
            <person name="Daum C."/>
            <person name="Ng V."/>
            <person name="Clum A."/>
            <person name="Steindorff A."/>
            <person name="Ohm R.A."/>
            <person name="Martin F."/>
            <person name="Silar P."/>
            <person name="Natvig D.O."/>
            <person name="Lalanne C."/>
            <person name="Gautier V."/>
            <person name="Ament-Velasquez S.L."/>
            <person name="Kruys A."/>
            <person name="Hutchinson M.I."/>
            <person name="Powell A.J."/>
            <person name="Barry K."/>
            <person name="Miller A.N."/>
            <person name="Grigoriev I.V."/>
            <person name="Debuchy R."/>
            <person name="Gladieux P."/>
            <person name="Hiltunen Thoren M."/>
            <person name="Johannesson H."/>
        </authorList>
    </citation>
    <scope>NUCLEOTIDE SEQUENCE</scope>
    <source>
        <strain evidence="3">CBS 955.72</strain>
    </source>
</reference>
<feature type="non-terminal residue" evidence="3">
    <location>
        <position position="421"/>
    </location>
</feature>
<feature type="region of interest" description="Disordered" evidence="1">
    <location>
        <begin position="387"/>
        <end position="421"/>
    </location>
</feature>
<dbReference type="EMBL" id="JAUIQD010000008">
    <property type="protein sequence ID" value="KAK3341980.1"/>
    <property type="molecule type" value="Genomic_DNA"/>
</dbReference>
<evidence type="ECO:0000256" key="2">
    <source>
        <dbReference type="SAM" id="SignalP"/>
    </source>
</evidence>
<feature type="compositionally biased region" description="Polar residues" evidence="1">
    <location>
        <begin position="408"/>
        <end position="421"/>
    </location>
</feature>
<name>A0AAJ0M8N3_9PEZI</name>